<evidence type="ECO:0000313" key="2">
    <source>
        <dbReference type="EMBL" id="RDS84446.1"/>
    </source>
</evidence>
<protein>
    <recommendedName>
        <fullName evidence="4">DUF2845 domain-containing protein</fullName>
    </recommendedName>
</protein>
<dbReference type="InterPro" id="IPR024572">
    <property type="entry name" value="RcnB"/>
</dbReference>
<dbReference type="EMBL" id="QRBE01000001">
    <property type="protein sequence ID" value="RDS84446.1"/>
    <property type="molecule type" value="Genomic_DNA"/>
</dbReference>
<organism evidence="2 3">
    <name type="scientific">Dyella monticola</name>
    <dbReference type="NCBI Taxonomy" id="1927958"/>
    <lineage>
        <taxon>Bacteria</taxon>
        <taxon>Pseudomonadati</taxon>
        <taxon>Pseudomonadota</taxon>
        <taxon>Gammaproteobacteria</taxon>
        <taxon>Lysobacterales</taxon>
        <taxon>Rhodanobacteraceae</taxon>
        <taxon>Dyella</taxon>
    </lineage>
</organism>
<name>A0A370X7W0_9GAMM</name>
<evidence type="ECO:0008006" key="4">
    <source>
        <dbReference type="Google" id="ProtNLM"/>
    </source>
</evidence>
<gene>
    <name evidence="2" type="ORF">DWU98_00225</name>
</gene>
<evidence type="ECO:0000313" key="3">
    <source>
        <dbReference type="Proteomes" id="UP000254258"/>
    </source>
</evidence>
<dbReference type="Proteomes" id="UP000254258">
    <property type="component" value="Unassembled WGS sequence"/>
</dbReference>
<keyword evidence="3" id="KW-1185">Reference proteome</keyword>
<keyword evidence="1" id="KW-0732">Signal</keyword>
<sequence length="117" mass="13149">METVAAWMRETCMKTCSKALLSGLIAMAFVGGVQAFPETASHAGEMMYHTGRPVPDQYMADSNVIQNYHHYHLDKPLGGYEWVHGVENEYLLVSIKSHILKRIEYRLNVPPETPGKG</sequence>
<comment type="caution">
    <text evidence="2">The sequence shown here is derived from an EMBL/GenBank/DDBJ whole genome shotgun (WGS) entry which is preliminary data.</text>
</comment>
<feature type="chain" id="PRO_5017009764" description="DUF2845 domain-containing protein" evidence="1">
    <location>
        <begin position="36"/>
        <end position="117"/>
    </location>
</feature>
<dbReference type="Gene3D" id="3.10.450.160">
    <property type="entry name" value="inner membrane protein cigr"/>
    <property type="match status" value="1"/>
</dbReference>
<proteinExistence type="predicted"/>
<dbReference type="AlphaFoldDB" id="A0A370X7W0"/>
<feature type="signal peptide" evidence="1">
    <location>
        <begin position="1"/>
        <end position="35"/>
    </location>
</feature>
<dbReference type="Pfam" id="PF11776">
    <property type="entry name" value="RcnB"/>
    <property type="match status" value="1"/>
</dbReference>
<evidence type="ECO:0000256" key="1">
    <source>
        <dbReference type="SAM" id="SignalP"/>
    </source>
</evidence>
<reference evidence="2 3" key="1">
    <citation type="submission" date="2018-07" db="EMBL/GenBank/DDBJ databases">
        <title>Dyella monticola sp. nov. and Dyella psychrodurans sp. nov. isolated from monsoon evergreen broad-leaved forest soil of Dinghu Mountain, China.</title>
        <authorList>
            <person name="Gao Z."/>
            <person name="Qiu L."/>
        </authorList>
    </citation>
    <scope>NUCLEOTIDE SEQUENCE [LARGE SCALE GENOMIC DNA]</scope>
    <source>
        <strain evidence="2 3">4G-K06</strain>
    </source>
</reference>
<accession>A0A370X7W0</accession>